<gene>
    <name evidence="2" type="ORF">T260_09120</name>
</gene>
<sequence>MSKWWMIRAGDRNELIPLWLEKGIASIGWARLGNPRHFSSKQQLQQKADEVFNEAKPKSRNSWVNQVWRFSHEIKKGDRVITYSKERREYIVGTVTEEHVYDPDIGHPNYPNIIRVNWENARISRDSLPQAAKNSLGSTLTVFRVDEWGDEIERQLSNPSLASVDKTIEPEEDEIVEDLVGKALMMIQDKVDKLDPWQMQDLVAGLLRAMGYNVQVSPKGPDGGVDVLAYKDAFGFEKPIIKVQVKHRKSAASAPEIQQLLGANPIDANCLFVSTGGFTSQAEAVAKHNSVKLIDLEELVNLIVHWYENMPNDARALLPLQKMYVPES</sequence>
<keyword evidence="2" id="KW-0255">Endonuclease</keyword>
<dbReference type="GO" id="GO:0015666">
    <property type="term" value="F:restriction endodeoxyribonuclease activity"/>
    <property type="evidence" value="ECO:0007669"/>
    <property type="project" value="TreeGrafter"/>
</dbReference>
<dbReference type="REBASE" id="89057">
    <property type="entry name" value="GthMAS1MrrP"/>
</dbReference>
<dbReference type="InterPro" id="IPR016984">
    <property type="entry name" value="UCP031853"/>
</dbReference>
<dbReference type="Pfam" id="PF04471">
    <property type="entry name" value="Mrr_cat"/>
    <property type="match status" value="1"/>
</dbReference>
<evidence type="ECO:0000313" key="3">
    <source>
        <dbReference type="Proteomes" id="UP000018339"/>
    </source>
</evidence>
<accession>A0A7U9P728</accession>
<dbReference type="InterPro" id="IPR011856">
    <property type="entry name" value="tRNA_endonuc-like_dom_sf"/>
</dbReference>
<keyword evidence="2" id="KW-0378">Hydrolase</keyword>
<dbReference type="Gene3D" id="3.40.1350.10">
    <property type="match status" value="1"/>
</dbReference>
<dbReference type="InterPro" id="IPR011335">
    <property type="entry name" value="Restrct_endonuc-II-like"/>
</dbReference>
<dbReference type="GO" id="GO:0009307">
    <property type="term" value="P:DNA restriction-modification system"/>
    <property type="evidence" value="ECO:0007669"/>
    <property type="project" value="InterPro"/>
</dbReference>
<dbReference type="InterPro" id="IPR052906">
    <property type="entry name" value="Type_IV_Methyl-Rstrct_Enzyme"/>
</dbReference>
<evidence type="ECO:0000313" key="2">
    <source>
        <dbReference type="EMBL" id="ESU72254.1"/>
    </source>
</evidence>
<keyword evidence="3" id="KW-1185">Reference proteome</keyword>
<keyword evidence="2" id="KW-0540">Nuclease</keyword>
<organism evidence="2 3">
    <name type="scientific">Geobacillus thermopakistaniensis (strain MAS1)</name>
    <dbReference type="NCBI Taxonomy" id="1408282"/>
    <lineage>
        <taxon>Bacteria</taxon>
        <taxon>Bacillati</taxon>
        <taxon>Bacillota</taxon>
        <taxon>Bacilli</taxon>
        <taxon>Bacillales</taxon>
        <taxon>Anoxybacillaceae</taxon>
        <taxon>Geobacillus</taxon>
    </lineage>
</organism>
<dbReference type="PANTHER" id="PTHR30015:SF7">
    <property type="entry name" value="TYPE IV METHYL-DIRECTED RESTRICTION ENZYME ECOKMRR"/>
    <property type="match status" value="1"/>
</dbReference>
<dbReference type="PIRSF" id="PIRSF031853">
    <property type="entry name" value="UPC031853"/>
    <property type="match status" value="1"/>
</dbReference>
<dbReference type="PANTHER" id="PTHR30015">
    <property type="entry name" value="MRR RESTRICTION SYSTEM PROTEIN"/>
    <property type="match status" value="1"/>
</dbReference>
<dbReference type="GO" id="GO:0043590">
    <property type="term" value="C:bacterial nucleoid"/>
    <property type="evidence" value="ECO:0007669"/>
    <property type="project" value="TreeGrafter"/>
</dbReference>
<proteinExistence type="predicted"/>
<dbReference type="RefSeq" id="WP_023633980.1">
    <property type="nucleotide sequence ID" value="NZ_AYSF01000047.1"/>
</dbReference>
<dbReference type="Proteomes" id="UP000018339">
    <property type="component" value="Unassembled WGS sequence"/>
</dbReference>
<feature type="domain" description="Restriction endonuclease type IV Mrr" evidence="1">
    <location>
        <begin position="192"/>
        <end position="303"/>
    </location>
</feature>
<name>A0A7U9P728_GEOTM</name>
<comment type="caution">
    <text evidence="2">The sequence shown here is derived from an EMBL/GenBank/DDBJ whole genome shotgun (WGS) entry which is preliminary data.</text>
</comment>
<protein>
    <submittedName>
        <fullName evidence="2">Restriction endonuclease</fullName>
    </submittedName>
</protein>
<dbReference type="EMBL" id="AYSF01000047">
    <property type="protein sequence ID" value="ESU72254.1"/>
    <property type="molecule type" value="Genomic_DNA"/>
</dbReference>
<reference evidence="2 3" key="1">
    <citation type="journal article" date="2014" name="Genome Announc.">
        <title>Draft Genome Sequence of Geobacillus thermopakistaniensis Strain MAS1.</title>
        <authorList>
            <person name="Siddiqui M.A."/>
            <person name="Rashid N."/>
            <person name="Ayyampalayam S."/>
            <person name="Whitman W.B."/>
        </authorList>
    </citation>
    <scope>NUCLEOTIDE SEQUENCE [LARGE SCALE GENOMIC DNA]</scope>
    <source>
        <strain evidence="2 3">MAS1</strain>
    </source>
</reference>
<dbReference type="SUPFAM" id="SSF52980">
    <property type="entry name" value="Restriction endonuclease-like"/>
    <property type="match status" value="1"/>
</dbReference>
<evidence type="ECO:0000259" key="1">
    <source>
        <dbReference type="Pfam" id="PF04471"/>
    </source>
</evidence>
<dbReference type="GO" id="GO:0003677">
    <property type="term" value="F:DNA binding"/>
    <property type="evidence" value="ECO:0007669"/>
    <property type="project" value="InterPro"/>
</dbReference>
<dbReference type="InterPro" id="IPR007560">
    <property type="entry name" value="Restrct_endonuc_IV_Mrr"/>
</dbReference>
<dbReference type="AlphaFoldDB" id="A0A7U9P728"/>